<keyword evidence="5" id="KW-1185">Reference proteome</keyword>
<dbReference type="AlphaFoldDB" id="A0ABD3TAW4"/>
<reference evidence="4 5" key="1">
    <citation type="submission" date="2024-12" db="EMBL/GenBank/DDBJ databases">
        <title>The unique morphological basis and parallel evolutionary history of personate flowers in Penstemon.</title>
        <authorList>
            <person name="Depatie T.H."/>
            <person name="Wessinger C.A."/>
        </authorList>
    </citation>
    <scope>NUCLEOTIDE SEQUENCE [LARGE SCALE GENOMIC DNA]</scope>
    <source>
        <strain evidence="4">WTNN_2</strain>
        <tissue evidence="4">Leaf</tissue>
    </source>
</reference>
<keyword evidence="1" id="KW-0862">Zinc</keyword>
<comment type="caution">
    <text evidence="4">The sequence shown here is derived from an EMBL/GenBank/DDBJ whole genome shotgun (WGS) entry which is preliminary data.</text>
</comment>
<evidence type="ECO:0000256" key="1">
    <source>
        <dbReference type="PROSITE-ProRule" id="PRU00175"/>
    </source>
</evidence>
<dbReference type="Proteomes" id="UP001634393">
    <property type="component" value="Unassembled WGS sequence"/>
</dbReference>
<dbReference type="InterPro" id="IPR002035">
    <property type="entry name" value="VWF_A"/>
</dbReference>
<dbReference type="PANTHER" id="PTHR10579">
    <property type="entry name" value="CALCIUM-ACTIVATED CHLORIDE CHANNEL REGULATOR"/>
    <property type="match status" value="1"/>
</dbReference>
<evidence type="ECO:0000313" key="5">
    <source>
        <dbReference type="Proteomes" id="UP001634393"/>
    </source>
</evidence>
<gene>
    <name evidence="4" type="ORF">ACJIZ3_008507</name>
</gene>
<dbReference type="InterPro" id="IPR051266">
    <property type="entry name" value="CLCR"/>
</dbReference>
<feature type="region of interest" description="Disordered" evidence="2">
    <location>
        <begin position="325"/>
        <end position="350"/>
    </location>
</feature>
<evidence type="ECO:0000256" key="2">
    <source>
        <dbReference type="SAM" id="MobiDB-lite"/>
    </source>
</evidence>
<dbReference type="SUPFAM" id="SSF53300">
    <property type="entry name" value="vWA-like"/>
    <property type="match status" value="1"/>
</dbReference>
<dbReference type="Gene3D" id="3.30.40.10">
    <property type="entry name" value="Zinc/RING finger domain, C3HC4 (zinc finger)"/>
    <property type="match status" value="1"/>
</dbReference>
<evidence type="ECO:0000313" key="4">
    <source>
        <dbReference type="EMBL" id="KAL3833771.1"/>
    </source>
</evidence>
<accession>A0ABD3TAW4</accession>
<protein>
    <recommendedName>
        <fullName evidence="3">RING-type domain-containing protein</fullName>
    </recommendedName>
</protein>
<keyword evidence="1" id="KW-0863">Zinc-finger</keyword>
<dbReference type="GO" id="GO:0008270">
    <property type="term" value="F:zinc ion binding"/>
    <property type="evidence" value="ECO:0007669"/>
    <property type="project" value="UniProtKB-KW"/>
</dbReference>
<feature type="domain" description="RING-type" evidence="3">
    <location>
        <begin position="33"/>
        <end position="75"/>
    </location>
</feature>
<dbReference type="Pfam" id="PF13768">
    <property type="entry name" value="VWA_3"/>
    <property type="match status" value="1"/>
</dbReference>
<dbReference type="PROSITE" id="PS50089">
    <property type="entry name" value="ZF_RING_2"/>
    <property type="match status" value="1"/>
</dbReference>
<feature type="compositionally biased region" description="Basic residues" evidence="2">
    <location>
        <begin position="338"/>
        <end position="350"/>
    </location>
</feature>
<dbReference type="PANTHER" id="PTHR10579:SF146">
    <property type="entry name" value="RING-TYPE DOMAIN-CONTAINING PROTEIN"/>
    <property type="match status" value="1"/>
</dbReference>
<dbReference type="SMART" id="SM00184">
    <property type="entry name" value="RING"/>
    <property type="match status" value="1"/>
</dbReference>
<sequence length="350" mass="38917">MVFPPQPRPGHLHWRWPYPSPSFVFNVYIIYAVCLGSVRRGQGRAIFTADCSHSFHFNCIVNNVKHGNYLCPICRLKWKEIPFQLTRAVCFVIENLGPSDRLSIVSFSGNALRLFPLRWVTNIGREDANGGTKIVFKTGPRVLAERRQENSVSSIVLLSDGKDAYNYDNLPTHLEFLKLEDQTSNFPVNTFGFGSDHDSSTMHAISDASGGTFSFIESVSMVQDAFARCIGGLLTSLGLQIGSIPSWSYPSEISEQGLEGVINVGDLYADDEKEFQFYLSVPDFQATTRGDSTTTHTSILREGGSSNHSGSIGYYTPSMVSMVSKSKTPSALNSREHVQRHHKSRSLTRM</sequence>
<dbReference type="InterPro" id="IPR013083">
    <property type="entry name" value="Znf_RING/FYVE/PHD"/>
</dbReference>
<dbReference type="SUPFAM" id="SSF57850">
    <property type="entry name" value="RING/U-box"/>
    <property type="match status" value="1"/>
</dbReference>
<dbReference type="Pfam" id="PF17123">
    <property type="entry name" value="zf-RING_11"/>
    <property type="match status" value="1"/>
</dbReference>
<dbReference type="EMBL" id="JBJXBP010000004">
    <property type="protein sequence ID" value="KAL3833771.1"/>
    <property type="molecule type" value="Genomic_DNA"/>
</dbReference>
<proteinExistence type="predicted"/>
<keyword evidence="1" id="KW-0479">Metal-binding</keyword>
<dbReference type="InterPro" id="IPR036465">
    <property type="entry name" value="vWFA_dom_sf"/>
</dbReference>
<evidence type="ECO:0000259" key="3">
    <source>
        <dbReference type="PROSITE" id="PS50089"/>
    </source>
</evidence>
<name>A0ABD3TAW4_9LAMI</name>
<dbReference type="Gene3D" id="3.40.50.410">
    <property type="entry name" value="von Willebrand factor, type A domain"/>
    <property type="match status" value="1"/>
</dbReference>
<organism evidence="4 5">
    <name type="scientific">Penstemon smallii</name>
    <dbReference type="NCBI Taxonomy" id="265156"/>
    <lineage>
        <taxon>Eukaryota</taxon>
        <taxon>Viridiplantae</taxon>
        <taxon>Streptophyta</taxon>
        <taxon>Embryophyta</taxon>
        <taxon>Tracheophyta</taxon>
        <taxon>Spermatophyta</taxon>
        <taxon>Magnoliopsida</taxon>
        <taxon>eudicotyledons</taxon>
        <taxon>Gunneridae</taxon>
        <taxon>Pentapetalae</taxon>
        <taxon>asterids</taxon>
        <taxon>lamiids</taxon>
        <taxon>Lamiales</taxon>
        <taxon>Plantaginaceae</taxon>
        <taxon>Cheloneae</taxon>
        <taxon>Penstemon</taxon>
    </lineage>
</organism>
<dbReference type="InterPro" id="IPR001841">
    <property type="entry name" value="Znf_RING"/>
</dbReference>